<gene>
    <name evidence="2" type="ORF">GCM10009798_41980</name>
</gene>
<accession>A0ABP5D9L5</accession>
<feature type="transmembrane region" description="Helical" evidence="1">
    <location>
        <begin position="377"/>
        <end position="396"/>
    </location>
</feature>
<organism evidence="2 3">
    <name type="scientific">Nocardioides panacihumi</name>
    <dbReference type="NCBI Taxonomy" id="400774"/>
    <lineage>
        <taxon>Bacteria</taxon>
        <taxon>Bacillati</taxon>
        <taxon>Actinomycetota</taxon>
        <taxon>Actinomycetes</taxon>
        <taxon>Propionibacteriales</taxon>
        <taxon>Nocardioidaceae</taxon>
        <taxon>Nocardioides</taxon>
    </lineage>
</organism>
<dbReference type="Proteomes" id="UP001500571">
    <property type="component" value="Unassembled WGS sequence"/>
</dbReference>
<proteinExistence type="predicted"/>
<feature type="transmembrane region" description="Helical" evidence="1">
    <location>
        <begin position="220"/>
        <end position="246"/>
    </location>
</feature>
<sequence length="595" mass="63573">MAVSTTEAPVERAREARGDRLWMVAAWVAVAVAVGGHVWVVRSSLAAGTPSFNFDEISSLMPGRALLGLPTPNVGGSGYFPLSAILVAPVWWFTSDPTAFYRATLVISLLLGLASIWPMARVATRLGLTTAQSVTVAAIVLALPAHAVQAEYAIAEKPLLLVVSLTALAAVRLAERPTYGRVLLLSLGVALTYFTHARMITVVLAAFVWLLLFSVRHLRVGLVGLVALVVLSWAARTVALHVILLVSPAGFLQGNGLTSVLTSLRPGVLARTVLGQSWEQVVSSFGLAPLGLVVAVTLAVAEVRRRAAGPALLLLLAVGALFAGSTIDWAQPDQLWPTTTRVRLDVWIYGRYVDPLFALVMLVALAAIVVGVRRWQLWTGAAISLAIVVATVLWLAPQAPTGGTITPAHMPGATAWWWALPHHAIPTGIRPTFTNDTRFWLIASVTALVPVAVLLVARRRAVLVLGLVLALGTAGTVAANVASTRFHDIRARHQPLVDTLRHITAEHPDTSISYFWRCSSERRTTPAGRNRYAWLLLPTVLGIDPRADIVIACPAHPAAAGPGAVPLADVADVHYQAWVRPGPLQDELRAEGLLR</sequence>
<reference evidence="3" key="1">
    <citation type="journal article" date="2019" name="Int. J. Syst. Evol. Microbiol.">
        <title>The Global Catalogue of Microorganisms (GCM) 10K type strain sequencing project: providing services to taxonomists for standard genome sequencing and annotation.</title>
        <authorList>
            <consortium name="The Broad Institute Genomics Platform"/>
            <consortium name="The Broad Institute Genome Sequencing Center for Infectious Disease"/>
            <person name="Wu L."/>
            <person name="Ma J."/>
        </authorList>
    </citation>
    <scope>NUCLEOTIDE SEQUENCE [LARGE SCALE GENOMIC DNA]</scope>
    <source>
        <strain evidence="3">JCM 15309</strain>
    </source>
</reference>
<comment type="caution">
    <text evidence="2">The sequence shown here is derived from an EMBL/GenBank/DDBJ whole genome shotgun (WGS) entry which is preliminary data.</text>
</comment>
<keyword evidence="1" id="KW-0472">Membrane</keyword>
<feature type="transmembrane region" description="Helical" evidence="1">
    <location>
        <begin position="352"/>
        <end position="370"/>
    </location>
</feature>
<feature type="transmembrane region" description="Helical" evidence="1">
    <location>
        <begin position="126"/>
        <end position="146"/>
    </location>
</feature>
<feature type="transmembrane region" description="Helical" evidence="1">
    <location>
        <begin position="312"/>
        <end position="332"/>
    </location>
</feature>
<evidence type="ECO:0000313" key="2">
    <source>
        <dbReference type="EMBL" id="GAA1976386.1"/>
    </source>
</evidence>
<feature type="transmembrane region" description="Helical" evidence="1">
    <location>
        <begin position="100"/>
        <end position="120"/>
    </location>
</feature>
<feature type="transmembrane region" description="Helical" evidence="1">
    <location>
        <begin position="462"/>
        <end position="482"/>
    </location>
</feature>
<dbReference type="RefSeq" id="WP_344048329.1">
    <property type="nucleotide sequence ID" value="NZ_BAAAPB010000008.1"/>
</dbReference>
<evidence type="ECO:0008006" key="4">
    <source>
        <dbReference type="Google" id="ProtNLM"/>
    </source>
</evidence>
<name>A0ABP5D9L5_9ACTN</name>
<evidence type="ECO:0000256" key="1">
    <source>
        <dbReference type="SAM" id="Phobius"/>
    </source>
</evidence>
<dbReference type="EMBL" id="BAAAPB010000008">
    <property type="protein sequence ID" value="GAA1976386.1"/>
    <property type="molecule type" value="Genomic_DNA"/>
</dbReference>
<keyword evidence="1" id="KW-1133">Transmembrane helix</keyword>
<feature type="transmembrane region" description="Helical" evidence="1">
    <location>
        <begin position="21"/>
        <end position="40"/>
    </location>
</feature>
<feature type="transmembrane region" description="Helical" evidence="1">
    <location>
        <begin position="439"/>
        <end position="457"/>
    </location>
</feature>
<keyword evidence="1" id="KW-0812">Transmembrane</keyword>
<protein>
    <recommendedName>
        <fullName evidence="4">Glycosyltransferase RgtA/B/C/D-like domain-containing protein</fullName>
    </recommendedName>
</protein>
<keyword evidence="3" id="KW-1185">Reference proteome</keyword>
<feature type="transmembrane region" description="Helical" evidence="1">
    <location>
        <begin position="194"/>
        <end position="213"/>
    </location>
</feature>
<evidence type="ECO:0000313" key="3">
    <source>
        <dbReference type="Proteomes" id="UP001500571"/>
    </source>
</evidence>
<feature type="transmembrane region" description="Helical" evidence="1">
    <location>
        <begin position="281"/>
        <end position="300"/>
    </location>
</feature>